<protein>
    <submittedName>
        <fullName evidence="2">Uncharacterized protein</fullName>
    </submittedName>
</protein>
<feature type="region of interest" description="Disordered" evidence="1">
    <location>
        <begin position="73"/>
        <end position="98"/>
    </location>
</feature>
<organism evidence="2 3">
    <name type="scientific">Epichloe festucae (strain Fl1)</name>
    <dbReference type="NCBI Taxonomy" id="877507"/>
    <lineage>
        <taxon>Eukaryota</taxon>
        <taxon>Fungi</taxon>
        <taxon>Dikarya</taxon>
        <taxon>Ascomycota</taxon>
        <taxon>Pezizomycotina</taxon>
        <taxon>Sordariomycetes</taxon>
        <taxon>Hypocreomycetidae</taxon>
        <taxon>Hypocreales</taxon>
        <taxon>Clavicipitaceae</taxon>
        <taxon>Epichloe</taxon>
    </lineage>
</organism>
<name>A0A7S9KQA6_EPIFF</name>
<feature type="compositionally biased region" description="Acidic residues" evidence="1">
    <location>
        <begin position="86"/>
        <end position="98"/>
    </location>
</feature>
<dbReference type="Proteomes" id="UP000594364">
    <property type="component" value="Chromosome 2"/>
</dbReference>
<evidence type="ECO:0000313" key="2">
    <source>
        <dbReference type="EMBL" id="QPG97762.1"/>
    </source>
</evidence>
<gene>
    <name evidence="2" type="ORF">C2857_006828</name>
</gene>
<evidence type="ECO:0000256" key="1">
    <source>
        <dbReference type="SAM" id="MobiDB-lite"/>
    </source>
</evidence>
<keyword evidence="3" id="KW-1185">Reference proteome</keyword>
<reference evidence="2 3" key="1">
    <citation type="journal article" date="2018" name="PLoS Genet.">
        <title>Repeat elements organise 3D genome structure and mediate transcription in the filamentous fungus Epichloe festucae.</title>
        <authorList>
            <person name="Winter D.J."/>
            <person name="Ganley A.R.D."/>
            <person name="Young C.A."/>
            <person name="Liachko I."/>
            <person name="Schardl C.L."/>
            <person name="Dupont P.Y."/>
            <person name="Berry D."/>
            <person name="Ram A."/>
            <person name="Scott B."/>
            <person name="Cox M.P."/>
        </authorList>
    </citation>
    <scope>NUCLEOTIDE SEQUENCE [LARGE SCALE GENOMIC DNA]</scope>
    <source>
        <strain evidence="2 3">Fl1</strain>
    </source>
</reference>
<dbReference type="AlphaFoldDB" id="A0A7S9KQA6"/>
<evidence type="ECO:0000313" key="3">
    <source>
        <dbReference type="Proteomes" id="UP000594364"/>
    </source>
</evidence>
<dbReference type="EMBL" id="CP031386">
    <property type="protein sequence ID" value="QPG97762.1"/>
    <property type="molecule type" value="Genomic_DNA"/>
</dbReference>
<sequence length="230" mass="26009">MTANLNLLGMPPEIRFAIYNAYVAIDYALQLTCKQIAHEIAHEMRGLALRRNTTTMFLYMVFVINKLKRNGAPDVTPDAEGNGDAANDDTDNDTDSDSDALYYTQDIVEEVVKEFPQLERVFQAINKYPKDIGEISLNVANDFGIAPSVFWDPENAYALSEEFPTRSDFLRFVTTGSNPPSATWLPLLDKAPYRRTWASASTRRANTNFLLHLLLYDIDLVIVQSIYGRK</sequence>
<accession>A0A7S9KQA6</accession>
<proteinExistence type="predicted"/>